<comment type="caution">
    <text evidence="10">The sequence shown here is derived from an EMBL/GenBank/DDBJ whole genome shotgun (WGS) entry which is preliminary data.</text>
</comment>
<gene>
    <name evidence="10" type="ORF">Airi02_047330</name>
</gene>
<dbReference type="InterPro" id="IPR004638">
    <property type="entry name" value="EmrB-like"/>
</dbReference>
<dbReference type="Proteomes" id="UP001165074">
    <property type="component" value="Unassembled WGS sequence"/>
</dbReference>
<dbReference type="Pfam" id="PF07690">
    <property type="entry name" value="MFS_1"/>
    <property type="match status" value="1"/>
</dbReference>
<feature type="transmembrane region" description="Helical" evidence="8">
    <location>
        <begin position="276"/>
        <end position="296"/>
    </location>
</feature>
<dbReference type="PROSITE" id="PS50850">
    <property type="entry name" value="MFS"/>
    <property type="match status" value="1"/>
</dbReference>
<feature type="region of interest" description="Disordered" evidence="7">
    <location>
        <begin position="531"/>
        <end position="555"/>
    </location>
</feature>
<dbReference type="CDD" id="cd17321">
    <property type="entry name" value="MFS_MMR_MDR_like"/>
    <property type="match status" value="1"/>
</dbReference>
<dbReference type="EMBL" id="BSTK01000006">
    <property type="protein sequence ID" value="GLY86804.1"/>
    <property type="molecule type" value="Genomic_DNA"/>
</dbReference>
<feature type="transmembrane region" description="Helical" evidence="8">
    <location>
        <begin position="316"/>
        <end position="335"/>
    </location>
</feature>
<keyword evidence="3" id="KW-1003">Cell membrane</keyword>
<proteinExistence type="predicted"/>
<feature type="transmembrane region" description="Helical" evidence="8">
    <location>
        <begin position="342"/>
        <end position="364"/>
    </location>
</feature>
<feature type="transmembrane region" description="Helical" evidence="8">
    <location>
        <begin position="83"/>
        <end position="103"/>
    </location>
</feature>
<comment type="subcellular location">
    <subcellularLocation>
        <location evidence="1">Cell membrane</location>
        <topology evidence="1">Multi-pass membrane protein</topology>
    </subcellularLocation>
</comment>
<dbReference type="PRINTS" id="PR01036">
    <property type="entry name" value="TCRTETB"/>
</dbReference>
<feature type="transmembrane region" description="Helical" evidence="8">
    <location>
        <begin position="109"/>
        <end position="130"/>
    </location>
</feature>
<keyword evidence="2" id="KW-0813">Transport</keyword>
<dbReference type="InterPro" id="IPR020846">
    <property type="entry name" value="MFS_dom"/>
</dbReference>
<feature type="transmembrane region" description="Helical" evidence="8">
    <location>
        <begin position="370"/>
        <end position="390"/>
    </location>
</feature>
<evidence type="ECO:0000256" key="7">
    <source>
        <dbReference type="SAM" id="MobiDB-lite"/>
    </source>
</evidence>
<keyword evidence="5 8" id="KW-1133">Transmembrane helix</keyword>
<evidence type="ECO:0000256" key="3">
    <source>
        <dbReference type="ARBA" id="ARBA00022475"/>
    </source>
</evidence>
<keyword evidence="11" id="KW-1185">Reference proteome</keyword>
<dbReference type="GO" id="GO:0005886">
    <property type="term" value="C:plasma membrane"/>
    <property type="evidence" value="ECO:0007669"/>
    <property type="project" value="UniProtKB-SubCell"/>
</dbReference>
<reference evidence="10" key="1">
    <citation type="submission" date="2023-03" db="EMBL/GenBank/DDBJ databases">
        <title>Actinoallomurus iriomotensis NBRC 103684.</title>
        <authorList>
            <person name="Ichikawa N."/>
            <person name="Sato H."/>
            <person name="Tonouchi N."/>
        </authorList>
    </citation>
    <scope>NUCLEOTIDE SEQUENCE</scope>
    <source>
        <strain evidence="10">NBRC 103684</strain>
    </source>
</reference>
<dbReference type="NCBIfam" id="TIGR00711">
    <property type="entry name" value="efflux_EmrB"/>
    <property type="match status" value="1"/>
</dbReference>
<accession>A0A9W6S495</accession>
<dbReference type="PANTHER" id="PTHR42718:SF46">
    <property type="entry name" value="BLR6921 PROTEIN"/>
    <property type="match status" value="1"/>
</dbReference>
<evidence type="ECO:0000256" key="6">
    <source>
        <dbReference type="ARBA" id="ARBA00023136"/>
    </source>
</evidence>
<feature type="transmembrane region" description="Helical" evidence="8">
    <location>
        <begin position="509"/>
        <end position="529"/>
    </location>
</feature>
<dbReference type="SUPFAM" id="SSF103473">
    <property type="entry name" value="MFS general substrate transporter"/>
    <property type="match status" value="1"/>
</dbReference>
<dbReference type="InterPro" id="IPR011701">
    <property type="entry name" value="MFS"/>
</dbReference>
<dbReference type="Gene3D" id="1.20.1720.10">
    <property type="entry name" value="Multidrug resistance protein D"/>
    <property type="match status" value="1"/>
</dbReference>
<keyword evidence="6 8" id="KW-0472">Membrane</keyword>
<feature type="transmembrane region" description="Helical" evidence="8">
    <location>
        <begin position="21"/>
        <end position="44"/>
    </location>
</feature>
<feature type="domain" description="Major facilitator superfamily (MFS) profile" evidence="9">
    <location>
        <begin position="18"/>
        <end position="532"/>
    </location>
</feature>
<dbReference type="RefSeq" id="WP_285575282.1">
    <property type="nucleotide sequence ID" value="NZ_BSTK01000006.1"/>
</dbReference>
<evidence type="ECO:0000313" key="11">
    <source>
        <dbReference type="Proteomes" id="UP001165074"/>
    </source>
</evidence>
<name>A0A9W6S495_9ACTN</name>
<dbReference type="PANTHER" id="PTHR42718">
    <property type="entry name" value="MAJOR FACILITATOR SUPERFAMILY MULTIDRUG TRANSPORTER MFSC"/>
    <property type="match status" value="1"/>
</dbReference>
<feature type="transmembrane region" description="Helical" evidence="8">
    <location>
        <begin position="228"/>
        <end position="255"/>
    </location>
</feature>
<evidence type="ECO:0000259" key="9">
    <source>
        <dbReference type="PROSITE" id="PS50850"/>
    </source>
</evidence>
<feature type="transmembrane region" description="Helical" evidence="8">
    <location>
        <begin position="56"/>
        <end position="76"/>
    </location>
</feature>
<dbReference type="Gene3D" id="1.20.1250.20">
    <property type="entry name" value="MFS general substrate transporter like domains"/>
    <property type="match status" value="1"/>
</dbReference>
<sequence>MGRSPSAGRPKRANPWIALTVLNLGLFMTLLDVTIVNVAIPRMIDDIHASLDEAAWVSNAYVLAFAVLLVTAGRLGDIFGPRLLFLVGTAVFTVASLLCGVAGDPGTLIAFRAAQGVGAALLTPQPLAIVHGLFPPERRGSAFAVNGIVGGLATLAGPLAGGVLVTHLSWRWVFFVNVPVGVLSIAAAGRLVPDLRTGRRHRLDITGVVLASLGLLALTFGLTEGERYGWGTIGSFISIPLILATGVALLACFGWQQAQRQAGEPLMPFRLFRDRTFASMTGVGALLQLVFVGHLLPFTIYLQSVLGLSALQAGLVTAPAAAVNALLALFLGLVVDRHGTRGVLVGGLLAFACGIVLMTVAATVGQSPWAFVPAMIIIGAGFSATFSPMITAAMAVASPRDAGAASGMLNTGRQLGAVLGSALITALLQNRLAAGLRHQAVTRTAALPSDVRDRVIAGFSTAARSGLQVGSDQSGAPVPSGVPAAYAGSVHRLSADIYRHAYVGALRPTLLMCAALLVIATLCALTARADRGHADPNLPEDRTTTGRLPSLPHHE</sequence>
<feature type="transmembrane region" description="Helical" evidence="8">
    <location>
        <begin position="142"/>
        <end position="166"/>
    </location>
</feature>
<feature type="transmembrane region" description="Helical" evidence="8">
    <location>
        <begin position="172"/>
        <end position="191"/>
    </location>
</feature>
<evidence type="ECO:0000256" key="4">
    <source>
        <dbReference type="ARBA" id="ARBA00022692"/>
    </source>
</evidence>
<keyword evidence="4 8" id="KW-0812">Transmembrane</keyword>
<evidence type="ECO:0000313" key="10">
    <source>
        <dbReference type="EMBL" id="GLY86804.1"/>
    </source>
</evidence>
<evidence type="ECO:0000256" key="2">
    <source>
        <dbReference type="ARBA" id="ARBA00022448"/>
    </source>
</evidence>
<organism evidence="10 11">
    <name type="scientific">Actinoallomurus iriomotensis</name>
    <dbReference type="NCBI Taxonomy" id="478107"/>
    <lineage>
        <taxon>Bacteria</taxon>
        <taxon>Bacillati</taxon>
        <taxon>Actinomycetota</taxon>
        <taxon>Actinomycetes</taxon>
        <taxon>Streptosporangiales</taxon>
        <taxon>Thermomonosporaceae</taxon>
        <taxon>Actinoallomurus</taxon>
    </lineage>
</organism>
<evidence type="ECO:0000256" key="1">
    <source>
        <dbReference type="ARBA" id="ARBA00004651"/>
    </source>
</evidence>
<dbReference type="GO" id="GO:0022857">
    <property type="term" value="F:transmembrane transporter activity"/>
    <property type="evidence" value="ECO:0007669"/>
    <property type="project" value="InterPro"/>
</dbReference>
<evidence type="ECO:0000256" key="8">
    <source>
        <dbReference type="SAM" id="Phobius"/>
    </source>
</evidence>
<dbReference type="InterPro" id="IPR036259">
    <property type="entry name" value="MFS_trans_sf"/>
</dbReference>
<feature type="transmembrane region" description="Helical" evidence="8">
    <location>
        <begin position="203"/>
        <end position="222"/>
    </location>
</feature>
<protein>
    <submittedName>
        <fullName evidence="10">MFS transporter</fullName>
    </submittedName>
</protein>
<feature type="compositionally biased region" description="Basic and acidic residues" evidence="7">
    <location>
        <begin position="531"/>
        <end position="544"/>
    </location>
</feature>
<evidence type="ECO:0000256" key="5">
    <source>
        <dbReference type="ARBA" id="ARBA00022989"/>
    </source>
</evidence>
<dbReference type="AlphaFoldDB" id="A0A9W6S495"/>